<reference evidence="1" key="1">
    <citation type="submission" date="2022-03" db="EMBL/GenBank/DDBJ databases">
        <title>Streptomyces 7R015 and 7R016 isolated from Barleria lupulina in Thailand.</title>
        <authorList>
            <person name="Kanchanasin P."/>
            <person name="Phongsopitanun W."/>
            <person name="Tanasupawat S."/>
        </authorList>
    </citation>
    <scope>NUCLEOTIDE SEQUENCE</scope>
    <source>
        <strain evidence="1">7R016</strain>
    </source>
</reference>
<evidence type="ECO:0000313" key="1">
    <source>
        <dbReference type="EMBL" id="MCI3244858.1"/>
    </source>
</evidence>
<keyword evidence="2" id="KW-1185">Reference proteome</keyword>
<proteinExistence type="predicted"/>
<dbReference type="EMBL" id="JALDAX010000018">
    <property type="protein sequence ID" value="MCI3244858.1"/>
    <property type="molecule type" value="Genomic_DNA"/>
</dbReference>
<name>A0ABS9XS02_9ACTN</name>
<comment type="caution">
    <text evidence="1">The sequence shown here is derived from an EMBL/GenBank/DDBJ whole genome shotgun (WGS) entry which is preliminary data.</text>
</comment>
<sequence>MDRHQNQRWTFLSNHARVLLAFARNPAARLQDVAAGCRISERTAQRIVARS</sequence>
<protein>
    <submittedName>
        <fullName evidence="1">Uncharacterized protein</fullName>
    </submittedName>
</protein>
<gene>
    <name evidence="1" type="ORF">MQN93_34620</name>
</gene>
<organism evidence="1 2">
    <name type="scientific">Streptomyces spinosisporus</name>
    <dbReference type="NCBI Taxonomy" id="2927582"/>
    <lineage>
        <taxon>Bacteria</taxon>
        <taxon>Bacillati</taxon>
        <taxon>Actinomycetota</taxon>
        <taxon>Actinomycetes</taxon>
        <taxon>Kitasatosporales</taxon>
        <taxon>Streptomycetaceae</taxon>
        <taxon>Streptomyces</taxon>
    </lineage>
</organism>
<dbReference type="Proteomes" id="UP001165270">
    <property type="component" value="Unassembled WGS sequence"/>
</dbReference>
<dbReference type="RefSeq" id="WP_242712619.1">
    <property type="nucleotide sequence ID" value="NZ_JALDAX010000018.1"/>
</dbReference>
<accession>A0ABS9XS02</accession>
<evidence type="ECO:0000313" key="2">
    <source>
        <dbReference type="Proteomes" id="UP001165270"/>
    </source>
</evidence>